<feature type="compositionally biased region" description="Polar residues" evidence="7">
    <location>
        <begin position="1285"/>
        <end position="1304"/>
    </location>
</feature>
<evidence type="ECO:0000256" key="2">
    <source>
        <dbReference type="ARBA" id="ARBA00022553"/>
    </source>
</evidence>
<dbReference type="CDD" id="cd02440">
    <property type="entry name" value="AdoMet_MTases"/>
    <property type="match status" value="1"/>
</dbReference>
<dbReference type="InterPro" id="IPR036736">
    <property type="entry name" value="ACP-like_sf"/>
</dbReference>
<dbReference type="SUPFAM" id="SSF47336">
    <property type="entry name" value="ACP-like"/>
    <property type="match status" value="1"/>
</dbReference>
<keyword evidence="3 10" id="KW-0808">Transferase</keyword>
<dbReference type="InterPro" id="IPR001227">
    <property type="entry name" value="Ac_transferase_dom_sf"/>
</dbReference>
<dbReference type="InterPro" id="IPR014030">
    <property type="entry name" value="Ketoacyl_synth_N"/>
</dbReference>
<dbReference type="SUPFAM" id="SSF52151">
    <property type="entry name" value="FabD/lysophospholipase-like"/>
    <property type="match status" value="1"/>
</dbReference>
<feature type="domain" description="Carrier" evidence="8">
    <location>
        <begin position="1857"/>
        <end position="1932"/>
    </location>
</feature>
<proteinExistence type="predicted"/>
<evidence type="ECO:0000313" key="11">
    <source>
        <dbReference type="Proteomes" id="UP000481033"/>
    </source>
</evidence>
<evidence type="ECO:0000256" key="1">
    <source>
        <dbReference type="ARBA" id="ARBA00022450"/>
    </source>
</evidence>
<reference evidence="10 11" key="1">
    <citation type="journal article" date="2020" name="Microb. Ecol.">
        <title>Ecogenomics of the Marine Benthic Filamentous Cyanobacterium Adonisia.</title>
        <authorList>
            <person name="Walter J.M."/>
            <person name="Coutinho F.H."/>
            <person name="Leomil L."/>
            <person name="Hargreaves P.I."/>
            <person name="Campeao M.E."/>
            <person name="Vieira V.V."/>
            <person name="Silva B.S."/>
            <person name="Fistarol G.O."/>
            <person name="Salomon P.S."/>
            <person name="Sawabe T."/>
            <person name="Mino S."/>
            <person name="Hosokawa M."/>
            <person name="Miyashita H."/>
            <person name="Maruyama F."/>
            <person name="van Verk M.C."/>
            <person name="Dutilh B.E."/>
            <person name="Thompson C.C."/>
            <person name="Thompson F.L."/>
        </authorList>
    </citation>
    <scope>NUCLEOTIDE SEQUENCE [LARGE SCALE GENOMIC DNA]</scope>
    <source>
        <strain evidence="10 11">CCMR0081</strain>
    </source>
</reference>
<keyword evidence="10" id="KW-0012">Acyltransferase</keyword>
<feature type="region of interest" description="Disordered" evidence="7">
    <location>
        <begin position="1935"/>
        <end position="1954"/>
    </location>
</feature>
<dbReference type="Gene3D" id="3.40.366.10">
    <property type="entry name" value="Malonyl-Coenzyme A Acyl Carrier Protein, domain 2"/>
    <property type="match status" value="1"/>
</dbReference>
<dbReference type="InterPro" id="IPR050091">
    <property type="entry name" value="PKS_NRPS_Biosynth_Enz"/>
</dbReference>
<keyword evidence="1" id="KW-0596">Phosphopantetheine</keyword>
<dbReference type="Pfam" id="PF00109">
    <property type="entry name" value="ketoacyl-synt"/>
    <property type="match status" value="1"/>
</dbReference>
<name>A0A6M0RIX4_9CYAN</name>
<dbReference type="InterPro" id="IPR013968">
    <property type="entry name" value="PKS_KR"/>
</dbReference>
<feature type="domain" description="Ketosynthase family 3 (KS3)" evidence="9">
    <location>
        <begin position="11"/>
        <end position="437"/>
    </location>
</feature>
<dbReference type="Pfam" id="PF08659">
    <property type="entry name" value="KR"/>
    <property type="match status" value="1"/>
</dbReference>
<dbReference type="Gene3D" id="3.30.70.3290">
    <property type="match status" value="1"/>
</dbReference>
<feature type="region of interest" description="Disordered" evidence="7">
    <location>
        <begin position="1285"/>
        <end position="1305"/>
    </location>
</feature>
<dbReference type="PANTHER" id="PTHR43775:SF51">
    <property type="entry name" value="INACTIVE PHENOLPHTHIOCEROL SYNTHESIS POLYKETIDE SYNTHASE TYPE I PKS1-RELATED"/>
    <property type="match status" value="1"/>
</dbReference>
<dbReference type="InterPro" id="IPR016039">
    <property type="entry name" value="Thiolase-like"/>
</dbReference>
<evidence type="ECO:0000259" key="9">
    <source>
        <dbReference type="PROSITE" id="PS52004"/>
    </source>
</evidence>
<dbReference type="InterPro" id="IPR016035">
    <property type="entry name" value="Acyl_Trfase/lysoPLipase"/>
</dbReference>
<dbReference type="SUPFAM" id="SSF51735">
    <property type="entry name" value="NAD(P)-binding Rossmann-fold domains"/>
    <property type="match status" value="2"/>
</dbReference>
<dbReference type="PROSITE" id="PS50075">
    <property type="entry name" value="CARRIER"/>
    <property type="match status" value="1"/>
</dbReference>
<dbReference type="Pfam" id="PF21394">
    <property type="entry name" value="Beta-ketacyl_N"/>
    <property type="match status" value="1"/>
</dbReference>
<dbReference type="InterPro" id="IPR014031">
    <property type="entry name" value="Ketoacyl_synth_C"/>
</dbReference>
<dbReference type="GO" id="GO:0044550">
    <property type="term" value="P:secondary metabolite biosynthetic process"/>
    <property type="evidence" value="ECO:0007669"/>
    <property type="project" value="UniProtKB-ARBA"/>
</dbReference>
<dbReference type="SUPFAM" id="SSF55048">
    <property type="entry name" value="Probable ACP-binding domain of malonyl-CoA ACP transacylase"/>
    <property type="match status" value="1"/>
</dbReference>
<accession>A0A6M0RIX4</accession>
<dbReference type="SUPFAM" id="SSF53901">
    <property type="entry name" value="Thiolase-like"/>
    <property type="match status" value="1"/>
</dbReference>
<protein>
    <submittedName>
        <fullName evidence="10">Acyltransferase domain-containing protein</fullName>
    </submittedName>
</protein>
<sequence>MVETSADREALETIAIIGMSCRFPGADSPKQFWQNLSDGIESIYFFSDQEHNHLGKNQAWVNEPNYVKADPCLEDIEWFDASFFNLNARQAELTSPEHRIFLECAWEALEHGGYTTQHYDGSVGVYAGSNISHYLKFTGQEGLLQPTMSGVEASFGNDLNYMSTLVSYHLNLKGPSMMVQTACSSALVAIHMAGQSLLNGECDMALAGAINLRGPQKTGYFYQEGGILSPDGHCRAFDAKAQGTVPGSGAGVVLLKRFSDALEDGDHIHAVIRGSAINNDGASKVGYSAPSVDGQAVVIADALAIAEIDPKTVTYIEAHGTGTVLGDPIEVAALTDVFRVSTDQKGFCAIGSVKSNVGHLGVAAGMPGLIKVALALENQTIPPSLNFEQPNPKIDFANSPFYVNHTLSEWHANGTPRRAGVSSLGVGGTNAHIVLEEAPSRQPSGSSRPWQLMVISAKTQSALDKSTANLANYLSQHPDVNLADVAYTLSIGRQAFEHRRILICQHLDQAQKQFESLDPEYDLTQHQTPHKRPIIFMFSGQGAQYINMARELYQQESIFQEHVDTCATYLYPLLGLDLRHILYPDLEHAETAAQKITQTAIAQPALFVIEYALAKLWMAWGIRPAAMIGHSIGEYVAATLAGVFSLEAALAIVAKRGQLMQELPPGQMLAIPLPENDVIPLLGEDLALAVVNGPSTCVVSGKTEAISALQAQLTSQGVNCRPLHTSHGFHSPMMDPILDSFKEQVQKFKLQSPTISYISNVTGDWITDEAATDPNYWASHLRQTVRFSDGLDVILQESAHVFLEVGPGRTLSTLLKQHSAKRSEQVVLTSLHHPKETQSDIGFILNAVGRLWLAGIQIDWHGFYAHEHRHRLPLPTYPFERQRYWLGATDTSSSPLNPDLSTQSLWQSLLKAGEQQAKIGGAALDEATYSKNIVWIDRLCLAYINSTLRQLGTFDRLETEHNLEDLCKHCQILPRYHQLVKSWLKALVRVGQLQQEGSSFKQSPSSPDDNNSTDGAIETLLKTAQECWIETPQMVDFVQLFGENLVHILVGDQEPLELFNRLIYHNQDVKATQKSPWEDYYRNIMRSILEKLTQALPSDTTLKILEIGAGTGIATSVLLPVLPHERTQYTFTDIGGAFLTQAQQKFADYPFIQYQLLDIEQSPKTQGFPLHEFDIVIAANVLHATQNIGETLGNVRSLVAPGGFLLLWEITQPQLNFEVTWGLLMKPFKDQKSDRTLGNPFLSSQEWQQALKNNAFTDVAVFPKDSAFGHSIILAKATKTTAPSLPSALATDNNQLGSQSPKQNLEQKPDVADWFYLPQWKRSLPPFSLQSTSYTDHSDCWLVFINEAVGMSIAEQLQQQKQTVITVQISEIFGHQQKALSDGSVRHSYTLNPEQKSDYSQLFESLQEKGIVPNHIVHGWTITSLSQPHSSPDQFDQIQSQGFYSLLFLVQTLGKQNWSQELQLTVLSNNMQSVTEEESIYYPEKTTILGLLKVIPQEYDYIRCRSIDISLTTTSNWQSKKLIHQLCAEILAPPAELIVAYRGLQRWVQTVEPITLKARPTEELPLKQSGVYLIVGGLGSLGLILAEYLARTVQAKLILTGRSSFPNREQWSAWLSSHEESDKISCQIRKIQEFESLGAEILILQADISNFEQMQAALSQTEQKFGALNGVIHAVVLGAAQLFKPIQDITPADCKLQFQGKIDGLFILQELLGSKSLDFCLLISSLASLFGGLGHAAYAAANLFMDAFAHQHNQAFPTPWLSVNWDGRKPVLPESKAIPLVETSSEQTILPEEDIKIFQHVLAWSQLNQIIVSTRELQPRVDYWTRWESLREEANLIKGNNDQSHHARPELENAYVPPRHATEKMLADIWQTIIGIDLVGIHDNYFELGGDSLISIQVMAQIRETFQVDLPSSSLFESPTVAGMANHINNIQTAKQLQSETTDQAADDREEIDL</sequence>
<dbReference type="GO" id="GO:0006633">
    <property type="term" value="P:fatty acid biosynthetic process"/>
    <property type="evidence" value="ECO:0007669"/>
    <property type="project" value="InterPro"/>
</dbReference>
<dbReference type="PANTHER" id="PTHR43775">
    <property type="entry name" value="FATTY ACID SYNTHASE"/>
    <property type="match status" value="1"/>
</dbReference>
<keyword evidence="11" id="KW-1185">Reference proteome</keyword>
<dbReference type="Gene3D" id="1.10.1200.10">
    <property type="entry name" value="ACP-like"/>
    <property type="match status" value="1"/>
</dbReference>
<evidence type="ECO:0000313" key="10">
    <source>
        <dbReference type="EMBL" id="NEZ55870.1"/>
    </source>
</evidence>
<dbReference type="RefSeq" id="WP_163697773.1">
    <property type="nucleotide sequence ID" value="NZ_QXHD01000004.1"/>
</dbReference>
<evidence type="ECO:0000256" key="5">
    <source>
        <dbReference type="ARBA" id="ARBA00023098"/>
    </source>
</evidence>
<dbReference type="InterPro" id="IPR036291">
    <property type="entry name" value="NAD(P)-bd_dom_sf"/>
</dbReference>
<dbReference type="Pfam" id="PF08242">
    <property type="entry name" value="Methyltransf_12"/>
    <property type="match status" value="1"/>
</dbReference>
<dbReference type="SMART" id="SM00827">
    <property type="entry name" value="PKS_AT"/>
    <property type="match status" value="1"/>
</dbReference>
<evidence type="ECO:0000259" key="8">
    <source>
        <dbReference type="PROSITE" id="PS50075"/>
    </source>
</evidence>
<evidence type="ECO:0000256" key="7">
    <source>
        <dbReference type="SAM" id="MobiDB-lite"/>
    </source>
</evidence>
<evidence type="ECO:0000256" key="6">
    <source>
        <dbReference type="ARBA" id="ARBA00023268"/>
    </source>
</evidence>
<dbReference type="InterPro" id="IPR018201">
    <property type="entry name" value="Ketoacyl_synth_AS"/>
</dbReference>
<keyword evidence="5" id="KW-0443">Lipid metabolism</keyword>
<evidence type="ECO:0000256" key="3">
    <source>
        <dbReference type="ARBA" id="ARBA00022679"/>
    </source>
</evidence>
<dbReference type="Proteomes" id="UP000481033">
    <property type="component" value="Unassembled WGS sequence"/>
</dbReference>
<dbReference type="SMART" id="SM00822">
    <property type="entry name" value="PKS_KR"/>
    <property type="match status" value="1"/>
</dbReference>
<dbReference type="Gene3D" id="3.40.50.720">
    <property type="entry name" value="NAD(P)-binding Rossmann-like Domain"/>
    <property type="match status" value="1"/>
</dbReference>
<dbReference type="Gene3D" id="3.30.70.250">
    <property type="entry name" value="Malonyl-CoA ACP transacylase, ACP-binding"/>
    <property type="match status" value="1"/>
</dbReference>
<dbReference type="GO" id="GO:0004312">
    <property type="term" value="F:fatty acid synthase activity"/>
    <property type="evidence" value="ECO:0007669"/>
    <property type="project" value="TreeGrafter"/>
</dbReference>
<dbReference type="InterPro" id="IPR016036">
    <property type="entry name" value="Malonyl_transacylase_ACP-bd"/>
</dbReference>
<dbReference type="Pfam" id="PF00698">
    <property type="entry name" value="Acyl_transf_1"/>
    <property type="match status" value="1"/>
</dbReference>
<organism evidence="10 11">
    <name type="scientific">Adonisia turfae CCMR0081</name>
    <dbReference type="NCBI Taxonomy" id="2292702"/>
    <lineage>
        <taxon>Bacteria</taxon>
        <taxon>Bacillati</taxon>
        <taxon>Cyanobacteriota</taxon>
        <taxon>Adonisia</taxon>
        <taxon>Adonisia turfae</taxon>
    </lineage>
</organism>
<comment type="caution">
    <text evidence="10">The sequence shown here is derived from an EMBL/GenBank/DDBJ whole genome shotgun (WGS) entry which is preliminary data.</text>
</comment>
<dbReference type="EMBL" id="QXHD01000004">
    <property type="protein sequence ID" value="NEZ55870.1"/>
    <property type="molecule type" value="Genomic_DNA"/>
</dbReference>
<evidence type="ECO:0000256" key="4">
    <source>
        <dbReference type="ARBA" id="ARBA00022832"/>
    </source>
</evidence>
<feature type="compositionally biased region" description="Polar residues" evidence="7">
    <location>
        <begin position="1935"/>
        <end position="1944"/>
    </location>
</feature>
<dbReference type="SUPFAM" id="SSF53335">
    <property type="entry name" value="S-adenosyl-L-methionine-dependent methyltransferases"/>
    <property type="match status" value="1"/>
</dbReference>
<dbReference type="InterPro" id="IPR049490">
    <property type="entry name" value="C883_1060-like_KR_N"/>
</dbReference>
<gene>
    <name evidence="10" type="ORF">DXZ20_09320</name>
</gene>
<dbReference type="InterPro" id="IPR029063">
    <property type="entry name" value="SAM-dependent_MTases_sf"/>
</dbReference>
<dbReference type="FunFam" id="3.40.47.10:FF:000042">
    <property type="entry name" value="Polyketide synthase Pks13"/>
    <property type="match status" value="1"/>
</dbReference>
<dbReference type="InterPro" id="IPR057326">
    <property type="entry name" value="KR_dom"/>
</dbReference>
<dbReference type="InterPro" id="IPR013217">
    <property type="entry name" value="Methyltransf_12"/>
</dbReference>
<dbReference type="Pfam" id="PF00550">
    <property type="entry name" value="PP-binding"/>
    <property type="match status" value="1"/>
</dbReference>
<dbReference type="InterPro" id="IPR009081">
    <property type="entry name" value="PP-bd_ACP"/>
</dbReference>
<dbReference type="SMART" id="SM00825">
    <property type="entry name" value="PKS_KS"/>
    <property type="match status" value="1"/>
</dbReference>
<dbReference type="Pfam" id="PF22621">
    <property type="entry name" value="CurL-like_PKS_C"/>
    <property type="match status" value="1"/>
</dbReference>
<dbReference type="CDD" id="cd08953">
    <property type="entry name" value="KR_2_SDR_x"/>
    <property type="match status" value="1"/>
</dbReference>
<dbReference type="Gene3D" id="3.40.47.10">
    <property type="match status" value="1"/>
</dbReference>
<dbReference type="PROSITE" id="PS00606">
    <property type="entry name" value="KS3_1"/>
    <property type="match status" value="1"/>
</dbReference>
<dbReference type="FunFam" id="1.10.1200.10:FF:000016">
    <property type="entry name" value="Non-ribosomal peptide synthase"/>
    <property type="match status" value="1"/>
</dbReference>
<keyword evidence="4" id="KW-0276">Fatty acid metabolism</keyword>
<dbReference type="InterPro" id="IPR014043">
    <property type="entry name" value="Acyl_transferase_dom"/>
</dbReference>
<keyword evidence="2" id="KW-0597">Phosphoprotein</keyword>
<dbReference type="PROSITE" id="PS52004">
    <property type="entry name" value="KS3_2"/>
    <property type="match status" value="1"/>
</dbReference>
<dbReference type="CDD" id="cd00833">
    <property type="entry name" value="PKS"/>
    <property type="match status" value="1"/>
</dbReference>
<dbReference type="Pfam" id="PF02801">
    <property type="entry name" value="Ketoacyl-synt_C"/>
    <property type="match status" value="1"/>
</dbReference>
<keyword evidence="6" id="KW-0511">Multifunctional enzyme</keyword>
<dbReference type="InterPro" id="IPR020841">
    <property type="entry name" value="PKS_Beta-ketoAc_synthase_dom"/>
</dbReference>
<dbReference type="GO" id="GO:0004315">
    <property type="term" value="F:3-oxoacyl-[acyl-carrier-protein] synthase activity"/>
    <property type="evidence" value="ECO:0007669"/>
    <property type="project" value="InterPro"/>
</dbReference>
<dbReference type="Gene3D" id="3.40.50.150">
    <property type="entry name" value="Vaccinia Virus protein VP39"/>
    <property type="match status" value="1"/>
</dbReference>